<evidence type="ECO:0000256" key="1">
    <source>
        <dbReference type="SAM" id="Phobius"/>
    </source>
</evidence>
<sequence length="451" mass="49639">MRLPADLVAPERQYRLMPVDLSPARRPSAYPRRPRFWPWWFCIWLACNVVGVAIAMLLWPKGQPASGGWFWFCFIGISNGTFVGLFGIERTGYEGLWYRAHWRNHHRNRWLAERLRTAQRPLQVLGVGYCLPLGRQPFDRQTLAGAIAAGKCLSVEQIPRTGLERVSHARFEDANWMVDAPATASHEDCEESLDAKQATQSVPLLTLKIAQTLEQLSGSLRALTCYERVWWPQVRVLSPSGREQADVARVVEALRIAGLPSLAVQAVPASDGLMVADAWLDAREARPLLVVATAWHESGPPEDSTEGCVAVLLAAGYFRLPEQVRVAALLHRPVRGLPGGAAYGFANAALWGKAAYTSLVGAWITRPVNGCDKALYAAHMDAITKGDAQRRPDRIVGDFGDGSGWLSVAAAIESGMADGPQLIIDDMQSAVLRLTLNTIDNHRISDDRPQA</sequence>
<keyword evidence="3" id="KW-1185">Reference proteome</keyword>
<keyword evidence="1" id="KW-0472">Membrane</keyword>
<comment type="caution">
    <text evidence="2">The sequence shown here is derived from an EMBL/GenBank/DDBJ whole genome shotgun (WGS) entry which is preliminary data.</text>
</comment>
<keyword evidence="1" id="KW-1133">Transmembrane helix</keyword>
<dbReference type="RefSeq" id="WP_133199635.1">
    <property type="nucleotide sequence ID" value="NZ_JBHUCW010000042.1"/>
</dbReference>
<accession>A0A4R5LZF1</accession>
<dbReference type="EMBL" id="SMRP01000038">
    <property type="protein sequence ID" value="TDG17848.1"/>
    <property type="molecule type" value="Genomic_DNA"/>
</dbReference>
<evidence type="ECO:0000313" key="2">
    <source>
        <dbReference type="EMBL" id="TDG17848.1"/>
    </source>
</evidence>
<keyword evidence="1" id="KW-0812">Transmembrane</keyword>
<dbReference type="OrthoDB" id="8951952at2"/>
<protein>
    <submittedName>
        <fullName evidence="2">Uncharacterized protein</fullName>
    </submittedName>
</protein>
<feature type="transmembrane region" description="Helical" evidence="1">
    <location>
        <begin position="36"/>
        <end position="57"/>
    </location>
</feature>
<organism evidence="2 3">
    <name type="scientific">Paraburkholderia silviterrae</name>
    <dbReference type="NCBI Taxonomy" id="2528715"/>
    <lineage>
        <taxon>Bacteria</taxon>
        <taxon>Pseudomonadati</taxon>
        <taxon>Pseudomonadota</taxon>
        <taxon>Betaproteobacteria</taxon>
        <taxon>Burkholderiales</taxon>
        <taxon>Burkholderiaceae</taxon>
        <taxon>Paraburkholderia</taxon>
    </lineage>
</organism>
<gene>
    <name evidence="2" type="ORF">EYW47_36320</name>
</gene>
<reference evidence="2 3" key="1">
    <citation type="submission" date="2019-03" db="EMBL/GenBank/DDBJ databases">
        <title>Paraburkholderia sp. 4M-K11, isolated from subtropical forest soil.</title>
        <authorList>
            <person name="Gao Z.-H."/>
            <person name="Qiu L.-H."/>
        </authorList>
    </citation>
    <scope>NUCLEOTIDE SEQUENCE [LARGE SCALE GENOMIC DNA]</scope>
    <source>
        <strain evidence="2 3">4M-K11</strain>
    </source>
</reference>
<evidence type="ECO:0000313" key="3">
    <source>
        <dbReference type="Proteomes" id="UP000295722"/>
    </source>
</evidence>
<proteinExistence type="predicted"/>
<dbReference type="AlphaFoldDB" id="A0A4R5LZF1"/>
<feature type="transmembrane region" description="Helical" evidence="1">
    <location>
        <begin position="69"/>
        <end position="88"/>
    </location>
</feature>
<dbReference type="Proteomes" id="UP000295722">
    <property type="component" value="Unassembled WGS sequence"/>
</dbReference>
<name>A0A4R5LZF1_9BURK</name>